<protein>
    <submittedName>
        <fullName evidence="2">DUF3833 family protein</fullName>
    </submittedName>
</protein>
<sequence>MQRWSRKYGAGARLWVCWLAVALAGCAGPSLDDYQGRTPELEPTRFFEGELSARGVVKDFSGEVIRTFDADIVAHWDDSGVGTLDEVFRFDDGERQTRIWTLTPNADGYLAEAGDVVSPGQMRWTGNSLHMNYVLRVATDDGAIDVRMDDWMHLVTPDTLINQTTMTKWGVEVGEVVLVIQKR</sequence>
<dbReference type="InterPro" id="IPR024409">
    <property type="entry name" value="DUF3833"/>
</dbReference>
<dbReference type="PROSITE" id="PS51257">
    <property type="entry name" value="PROKAR_LIPOPROTEIN"/>
    <property type="match status" value="1"/>
</dbReference>
<dbReference type="RefSeq" id="WP_316974163.1">
    <property type="nucleotide sequence ID" value="NZ_JAWIIJ010000008.1"/>
</dbReference>
<name>A0ABU3VZC9_9GAMM</name>
<organism evidence="2 3">
    <name type="scientific">Marinobacter xestospongiae</name>
    <dbReference type="NCBI Taxonomy" id="994319"/>
    <lineage>
        <taxon>Bacteria</taxon>
        <taxon>Pseudomonadati</taxon>
        <taxon>Pseudomonadota</taxon>
        <taxon>Gammaproteobacteria</taxon>
        <taxon>Pseudomonadales</taxon>
        <taxon>Marinobacteraceae</taxon>
        <taxon>Marinobacter</taxon>
    </lineage>
</organism>
<evidence type="ECO:0000256" key="1">
    <source>
        <dbReference type="SAM" id="SignalP"/>
    </source>
</evidence>
<feature type="signal peptide" evidence="1">
    <location>
        <begin position="1"/>
        <end position="27"/>
    </location>
</feature>
<proteinExistence type="predicted"/>
<reference evidence="2 3" key="1">
    <citation type="submission" date="2023-10" db="EMBL/GenBank/DDBJ databases">
        <title>Characteristics and mechanism of a salt-tolerant marine origin heterotrophic nitrifying- aerobic denitrifying bacteria Marinobacter xestospongiae HN1.</title>
        <authorList>
            <person name="Qi R."/>
        </authorList>
    </citation>
    <scope>NUCLEOTIDE SEQUENCE [LARGE SCALE GENOMIC DNA]</scope>
    <source>
        <strain evidence="2 3">HN1</strain>
    </source>
</reference>
<accession>A0ABU3VZC9</accession>
<dbReference type="Pfam" id="PF12915">
    <property type="entry name" value="DUF3833"/>
    <property type="match status" value="1"/>
</dbReference>
<feature type="chain" id="PRO_5045135849" evidence="1">
    <location>
        <begin position="28"/>
        <end position="183"/>
    </location>
</feature>
<dbReference type="Proteomes" id="UP001269819">
    <property type="component" value="Unassembled WGS sequence"/>
</dbReference>
<evidence type="ECO:0000313" key="3">
    <source>
        <dbReference type="Proteomes" id="UP001269819"/>
    </source>
</evidence>
<keyword evidence="1" id="KW-0732">Signal</keyword>
<evidence type="ECO:0000313" key="2">
    <source>
        <dbReference type="EMBL" id="MDV2079649.1"/>
    </source>
</evidence>
<dbReference type="EMBL" id="JAWIIJ010000008">
    <property type="protein sequence ID" value="MDV2079649.1"/>
    <property type="molecule type" value="Genomic_DNA"/>
</dbReference>
<comment type="caution">
    <text evidence="2">The sequence shown here is derived from an EMBL/GenBank/DDBJ whole genome shotgun (WGS) entry which is preliminary data.</text>
</comment>
<gene>
    <name evidence="2" type="ORF">RYS15_13225</name>
</gene>
<keyword evidence="3" id="KW-1185">Reference proteome</keyword>